<dbReference type="Proteomes" id="UP000199058">
    <property type="component" value="Unassembled WGS sequence"/>
</dbReference>
<feature type="binding site" evidence="12">
    <location>
        <position position="226"/>
    </location>
    <ligand>
        <name>Mg(2+)</name>
        <dbReference type="ChEBI" id="CHEBI:18420"/>
        <label>2</label>
    </ligand>
</feature>
<comment type="similarity">
    <text evidence="11">In the C-terminal section; belongs to the anthranilate phosphoribosyltransferase family.</text>
</comment>
<dbReference type="STRING" id="1122252.SAMN05660443_1068"/>
<comment type="pathway">
    <text evidence="1 12">Amino-acid biosynthesis; L-tryptophan biosynthesis; L-tryptophan from chorismate: step 2/5.</text>
</comment>
<comment type="catalytic activity">
    <reaction evidence="10 12">
        <text>N-(5-phospho-beta-D-ribosyl)anthranilate + diphosphate = 5-phospho-alpha-D-ribose 1-diphosphate + anthranilate</text>
        <dbReference type="Rhea" id="RHEA:11768"/>
        <dbReference type="ChEBI" id="CHEBI:16567"/>
        <dbReference type="ChEBI" id="CHEBI:18277"/>
        <dbReference type="ChEBI" id="CHEBI:33019"/>
        <dbReference type="ChEBI" id="CHEBI:58017"/>
        <dbReference type="EC" id="2.4.2.18"/>
    </reaction>
</comment>
<dbReference type="GO" id="GO:0004048">
    <property type="term" value="F:anthranilate phosphoribosyltransferase activity"/>
    <property type="evidence" value="ECO:0007669"/>
    <property type="project" value="UniProtKB-UniRule"/>
</dbReference>
<dbReference type="InterPro" id="IPR000312">
    <property type="entry name" value="Glycosyl_Trfase_fam3"/>
</dbReference>
<dbReference type="OrthoDB" id="9806430at2"/>
<evidence type="ECO:0000256" key="5">
    <source>
        <dbReference type="ARBA" id="ARBA00022679"/>
    </source>
</evidence>
<evidence type="ECO:0000256" key="4">
    <source>
        <dbReference type="ARBA" id="ARBA00022676"/>
    </source>
</evidence>
<keyword evidence="4 12" id="KW-0328">Glycosyltransferase</keyword>
<evidence type="ECO:0000256" key="2">
    <source>
        <dbReference type="ARBA" id="ARBA00011738"/>
    </source>
</evidence>
<comment type="subunit">
    <text evidence="2 12">Homodimer.</text>
</comment>
<feature type="binding site" evidence="12">
    <location>
        <position position="227"/>
    </location>
    <ligand>
        <name>Mg(2+)</name>
        <dbReference type="ChEBI" id="CHEBI:18420"/>
        <label>1</label>
    </ligand>
</feature>
<keyword evidence="7 12" id="KW-0822">Tryptophan biosynthesis</keyword>
<evidence type="ECO:0000256" key="3">
    <source>
        <dbReference type="ARBA" id="ARBA00022605"/>
    </source>
</evidence>
<feature type="domain" description="Glycosyl transferase family 3 N-terminal" evidence="14">
    <location>
        <begin position="5"/>
        <end position="65"/>
    </location>
</feature>
<dbReference type="FunFam" id="3.40.1030.10:FF:000002">
    <property type="entry name" value="Anthranilate phosphoribosyltransferase"/>
    <property type="match status" value="1"/>
</dbReference>
<evidence type="ECO:0000256" key="7">
    <source>
        <dbReference type="ARBA" id="ARBA00022822"/>
    </source>
</evidence>
<dbReference type="HAMAP" id="MF_00211">
    <property type="entry name" value="TrpD"/>
    <property type="match status" value="1"/>
</dbReference>
<evidence type="ECO:0000313" key="16">
    <source>
        <dbReference type="Proteomes" id="UP000199058"/>
    </source>
</evidence>
<evidence type="ECO:0000256" key="11">
    <source>
        <dbReference type="ARBA" id="ARBA00061188"/>
    </source>
</evidence>
<feature type="domain" description="Glycosyl transferase family 3" evidence="13">
    <location>
        <begin position="74"/>
        <end position="324"/>
    </location>
</feature>
<feature type="binding site" evidence="12">
    <location>
        <position position="81"/>
    </location>
    <ligand>
        <name>anthranilate</name>
        <dbReference type="ChEBI" id="CHEBI:16567"/>
        <label>1</label>
    </ligand>
</feature>
<keyword evidence="3 12" id="KW-0028">Amino-acid biosynthesis</keyword>
<dbReference type="InterPro" id="IPR017459">
    <property type="entry name" value="Glycosyl_Trfase_fam3_N_dom"/>
</dbReference>
<dbReference type="FunFam" id="1.20.970.10:FF:000006">
    <property type="entry name" value="Anthranilate phosphoribosyltransferase"/>
    <property type="match status" value="1"/>
</dbReference>
<evidence type="ECO:0000313" key="15">
    <source>
        <dbReference type="EMBL" id="SFB99795.1"/>
    </source>
</evidence>
<dbReference type="NCBIfam" id="TIGR01245">
    <property type="entry name" value="trpD"/>
    <property type="match status" value="1"/>
</dbReference>
<keyword evidence="9 12" id="KW-0057">Aromatic amino acid biosynthesis</keyword>
<keyword evidence="6 12" id="KW-0479">Metal-binding</keyword>
<evidence type="ECO:0000256" key="6">
    <source>
        <dbReference type="ARBA" id="ARBA00022723"/>
    </source>
</evidence>
<feature type="binding site" evidence="12">
    <location>
        <position position="81"/>
    </location>
    <ligand>
        <name>5-phospho-alpha-D-ribose 1-diphosphate</name>
        <dbReference type="ChEBI" id="CHEBI:58017"/>
    </ligand>
</feature>
<dbReference type="AlphaFoldDB" id="A0A1I1FKD1"/>
<dbReference type="UniPathway" id="UPA00035">
    <property type="reaction ID" value="UER00041"/>
</dbReference>
<dbReference type="GO" id="GO:0000287">
    <property type="term" value="F:magnesium ion binding"/>
    <property type="evidence" value="ECO:0007669"/>
    <property type="project" value="UniProtKB-UniRule"/>
</dbReference>
<organism evidence="15 16">
    <name type="scientific">Marinospirillum celere</name>
    <dbReference type="NCBI Taxonomy" id="1122252"/>
    <lineage>
        <taxon>Bacteria</taxon>
        <taxon>Pseudomonadati</taxon>
        <taxon>Pseudomonadota</taxon>
        <taxon>Gammaproteobacteria</taxon>
        <taxon>Oceanospirillales</taxon>
        <taxon>Oceanospirillaceae</taxon>
        <taxon>Marinospirillum</taxon>
    </lineage>
</organism>
<comment type="cofactor">
    <cofactor evidence="12">
        <name>Mg(2+)</name>
        <dbReference type="ChEBI" id="CHEBI:18420"/>
    </cofactor>
    <text evidence="12">Binds 2 magnesium ions per monomer.</text>
</comment>
<evidence type="ECO:0000256" key="1">
    <source>
        <dbReference type="ARBA" id="ARBA00004907"/>
    </source>
</evidence>
<accession>A0A1I1FKD1</accession>
<dbReference type="InterPro" id="IPR005940">
    <property type="entry name" value="Anthranilate_Pribosyl_Tfrase"/>
</dbReference>
<feature type="binding site" evidence="12">
    <location>
        <begin position="91"/>
        <end position="94"/>
    </location>
    <ligand>
        <name>5-phospho-alpha-D-ribose 1-diphosphate</name>
        <dbReference type="ChEBI" id="CHEBI:58017"/>
    </ligand>
</feature>
<dbReference type="Gene3D" id="1.20.970.10">
    <property type="entry name" value="Transferase, Pyrimidine Nucleoside Phosphorylase, Chain C"/>
    <property type="match status" value="1"/>
</dbReference>
<comment type="caution">
    <text evidence="12">Lacks conserved residue(s) required for the propagation of feature annotation.</text>
</comment>
<evidence type="ECO:0000259" key="14">
    <source>
        <dbReference type="Pfam" id="PF02885"/>
    </source>
</evidence>
<dbReference type="SUPFAM" id="SSF47648">
    <property type="entry name" value="Nucleoside phosphorylase/phosphoribosyltransferase N-terminal domain"/>
    <property type="match status" value="1"/>
</dbReference>
<feature type="binding site" evidence="12">
    <location>
        <begin position="109"/>
        <end position="117"/>
    </location>
    <ligand>
        <name>5-phospho-alpha-D-ribose 1-diphosphate</name>
        <dbReference type="ChEBI" id="CHEBI:58017"/>
    </ligand>
</feature>
<dbReference type="PANTHER" id="PTHR43285:SF2">
    <property type="entry name" value="ANTHRANILATE PHOSPHORIBOSYLTRANSFERASE"/>
    <property type="match status" value="1"/>
</dbReference>
<dbReference type="GO" id="GO:0000162">
    <property type="term" value="P:L-tryptophan biosynthetic process"/>
    <property type="evidence" value="ECO:0007669"/>
    <property type="project" value="UniProtKB-UniRule"/>
</dbReference>
<evidence type="ECO:0000259" key="13">
    <source>
        <dbReference type="Pfam" id="PF00591"/>
    </source>
</evidence>
<proteinExistence type="inferred from homology"/>
<dbReference type="Pfam" id="PF02885">
    <property type="entry name" value="Glycos_trans_3N"/>
    <property type="match status" value="1"/>
</dbReference>
<feature type="binding site" evidence="12">
    <location>
        <position position="227"/>
    </location>
    <ligand>
        <name>Mg(2+)</name>
        <dbReference type="ChEBI" id="CHEBI:18420"/>
        <label>2</label>
    </ligand>
</feature>
<feature type="binding site" evidence="12">
    <location>
        <position position="93"/>
    </location>
    <ligand>
        <name>Mg(2+)</name>
        <dbReference type="ChEBI" id="CHEBI:18420"/>
        <label>1</label>
    </ligand>
</feature>
<comment type="similarity">
    <text evidence="12">Belongs to the anthranilate phosphoribosyltransferase family.</text>
</comment>
<reference evidence="15 16" key="1">
    <citation type="submission" date="2016-10" db="EMBL/GenBank/DDBJ databases">
        <authorList>
            <person name="de Groot N.N."/>
        </authorList>
    </citation>
    <scope>NUCLEOTIDE SEQUENCE [LARGE SCALE GENOMIC DNA]</scope>
    <source>
        <strain evidence="15 16">DSM 18438</strain>
    </source>
</reference>
<name>A0A1I1FKD1_9GAMM</name>
<keyword evidence="5 12" id="KW-0808">Transferase</keyword>
<dbReference type="Pfam" id="PF00591">
    <property type="entry name" value="Glycos_transf_3"/>
    <property type="match status" value="1"/>
</dbReference>
<evidence type="ECO:0000256" key="10">
    <source>
        <dbReference type="ARBA" id="ARBA00052328"/>
    </source>
</evidence>
<feature type="binding site" evidence="12">
    <location>
        <position position="167"/>
    </location>
    <ligand>
        <name>anthranilate</name>
        <dbReference type="ChEBI" id="CHEBI:16567"/>
        <label>2</label>
    </ligand>
</feature>
<dbReference type="EMBL" id="FOLH01000002">
    <property type="protein sequence ID" value="SFB99795.1"/>
    <property type="molecule type" value="Genomic_DNA"/>
</dbReference>
<sequence length="339" mass="35981">MDMKAALDRVTKQQDLTREEMRDVMQLIMTGEATQAQMGGFLVGLRMKGETVDEITAAAEVMRSLATPVTIDSERLVDIVGTGGDGANLFNVSTCTSFVVAAAGGQVAKHGNRSVSSSSGSADLLEAAGVHLGIDPEAVARCVEELGVGFMFAPAHHSAMKHAIGPRKEMGIRTLFNILGPLTNPAGAHYQLLGVYTPELVRPLAEVLQQLGLKHALVVCSEESLDEISIAGPTRVAECRPDEILEYVIQPEDFGLERQPLDSLKVETAQESLELIRKLLNNEQGPALNMVLLNAGAALYAADIADSIIEGVALAQDAVASGQAAEKLKALVNFTQALK</sequence>
<evidence type="ECO:0000256" key="8">
    <source>
        <dbReference type="ARBA" id="ARBA00022842"/>
    </source>
</evidence>
<evidence type="ECO:0000256" key="12">
    <source>
        <dbReference type="HAMAP-Rule" id="MF_00211"/>
    </source>
</evidence>
<feature type="binding site" evidence="12">
    <location>
        <begin position="84"/>
        <end position="85"/>
    </location>
    <ligand>
        <name>5-phospho-alpha-D-ribose 1-diphosphate</name>
        <dbReference type="ChEBI" id="CHEBI:58017"/>
    </ligand>
</feature>
<dbReference type="EC" id="2.4.2.18" evidence="12"/>
<feature type="binding site" evidence="12">
    <location>
        <position position="112"/>
    </location>
    <ligand>
        <name>anthranilate</name>
        <dbReference type="ChEBI" id="CHEBI:16567"/>
        <label>1</label>
    </ligand>
</feature>
<gene>
    <name evidence="12" type="primary">trpD</name>
    <name evidence="15" type="ORF">SAMN05660443_1068</name>
</gene>
<dbReference type="SUPFAM" id="SSF52418">
    <property type="entry name" value="Nucleoside phosphorylase/phosphoribosyltransferase catalytic domain"/>
    <property type="match status" value="1"/>
</dbReference>
<keyword evidence="16" id="KW-1185">Reference proteome</keyword>
<feature type="binding site" evidence="12">
    <location>
        <position position="121"/>
    </location>
    <ligand>
        <name>5-phospho-alpha-D-ribose 1-diphosphate</name>
        <dbReference type="ChEBI" id="CHEBI:58017"/>
    </ligand>
</feature>
<dbReference type="InterPro" id="IPR035902">
    <property type="entry name" value="Nuc_phospho_transferase"/>
</dbReference>
<dbReference type="PANTHER" id="PTHR43285">
    <property type="entry name" value="ANTHRANILATE PHOSPHORIBOSYLTRANSFERASE"/>
    <property type="match status" value="1"/>
</dbReference>
<comment type="function">
    <text evidence="12">Catalyzes the transfer of the phosphoribosyl group of 5-phosphorylribose-1-pyrophosphate (PRPP) to anthranilate to yield N-(5'-phosphoribosyl)-anthranilate (PRA).</text>
</comment>
<keyword evidence="8 12" id="KW-0460">Magnesium</keyword>
<evidence type="ECO:0000256" key="9">
    <source>
        <dbReference type="ARBA" id="ARBA00023141"/>
    </source>
</evidence>
<protein>
    <recommendedName>
        <fullName evidence="12">Anthranilate phosphoribosyltransferase</fullName>
        <ecNumber evidence="12">2.4.2.18</ecNumber>
    </recommendedName>
</protein>
<dbReference type="Gene3D" id="3.40.1030.10">
    <property type="entry name" value="Nucleoside phosphorylase/phosphoribosyltransferase catalytic domain"/>
    <property type="match status" value="1"/>
</dbReference>
<dbReference type="RefSeq" id="WP_091961311.1">
    <property type="nucleotide sequence ID" value="NZ_FOLH01000002.1"/>
</dbReference>
<dbReference type="GO" id="GO:0005829">
    <property type="term" value="C:cytosol"/>
    <property type="evidence" value="ECO:0007669"/>
    <property type="project" value="TreeGrafter"/>
</dbReference>
<dbReference type="InterPro" id="IPR036320">
    <property type="entry name" value="Glycosyl_Trfase_fam3_N_dom_sf"/>
</dbReference>